<dbReference type="EMBL" id="GGEC01003116">
    <property type="protein sequence ID" value="MBW83599.1"/>
    <property type="molecule type" value="Transcribed_RNA"/>
</dbReference>
<evidence type="ECO:0000313" key="1">
    <source>
        <dbReference type="EMBL" id="MBW83599.1"/>
    </source>
</evidence>
<reference evidence="1" key="1">
    <citation type="submission" date="2018-02" db="EMBL/GenBank/DDBJ databases">
        <title>Rhizophora mucronata_Transcriptome.</title>
        <authorList>
            <person name="Meera S.P."/>
            <person name="Sreeshan A."/>
            <person name="Augustine A."/>
        </authorList>
    </citation>
    <scope>NUCLEOTIDE SEQUENCE</scope>
    <source>
        <tissue evidence="1">Leaf</tissue>
    </source>
</reference>
<organism evidence="1">
    <name type="scientific">Rhizophora mucronata</name>
    <name type="common">Asiatic mangrove</name>
    <dbReference type="NCBI Taxonomy" id="61149"/>
    <lineage>
        <taxon>Eukaryota</taxon>
        <taxon>Viridiplantae</taxon>
        <taxon>Streptophyta</taxon>
        <taxon>Embryophyta</taxon>
        <taxon>Tracheophyta</taxon>
        <taxon>Spermatophyta</taxon>
        <taxon>Magnoliopsida</taxon>
        <taxon>eudicotyledons</taxon>
        <taxon>Gunneridae</taxon>
        <taxon>Pentapetalae</taxon>
        <taxon>rosids</taxon>
        <taxon>fabids</taxon>
        <taxon>Malpighiales</taxon>
        <taxon>Rhizophoraceae</taxon>
        <taxon>Rhizophora</taxon>
    </lineage>
</organism>
<accession>A0A2P2IQV2</accession>
<name>A0A2P2IQV2_RHIMU</name>
<protein>
    <submittedName>
        <fullName evidence="1">Uncharacterized protein</fullName>
    </submittedName>
</protein>
<dbReference type="AlphaFoldDB" id="A0A2P2IQV2"/>
<proteinExistence type="predicted"/>
<sequence length="39" mass="4313">MELLAGLNQHGKIASMVVLIKQSDLATGSKWDPFRCIKI</sequence>